<gene>
    <name evidence="1" type="ORF">EGW08_008282</name>
</gene>
<protein>
    <submittedName>
        <fullName evidence="1">Uncharacterized protein</fullName>
    </submittedName>
</protein>
<dbReference type="AlphaFoldDB" id="A0A433TR64"/>
<accession>A0A433TR64</accession>
<organism evidence="1 2">
    <name type="scientific">Elysia chlorotica</name>
    <name type="common">Eastern emerald elysia</name>
    <name type="synonym">Sea slug</name>
    <dbReference type="NCBI Taxonomy" id="188477"/>
    <lineage>
        <taxon>Eukaryota</taxon>
        <taxon>Metazoa</taxon>
        <taxon>Spiralia</taxon>
        <taxon>Lophotrochozoa</taxon>
        <taxon>Mollusca</taxon>
        <taxon>Gastropoda</taxon>
        <taxon>Heterobranchia</taxon>
        <taxon>Euthyneura</taxon>
        <taxon>Panpulmonata</taxon>
        <taxon>Sacoglossa</taxon>
        <taxon>Placobranchoidea</taxon>
        <taxon>Plakobranchidae</taxon>
        <taxon>Elysia</taxon>
    </lineage>
</organism>
<feature type="non-terminal residue" evidence="1">
    <location>
        <position position="142"/>
    </location>
</feature>
<dbReference type="OrthoDB" id="6156822at2759"/>
<dbReference type="Proteomes" id="UP000271974">
    <property type="component" value="Unassembled WGS sequence"/>
</dbReference>
<comment type="caution">
    <text evidence="1">The sequence shown here is derived from an EMBL/GenBank/DDBJ whole genome shotgun (WGS) entry which is preliminary data.</text>
</comment>
<evidence type="ECO:0000313" key="2">
    <source>
        <dbReference type="Proteomes" id="UP000271974"/>
    </source>
</evidence>
<name>A0A433TR64_ELYCH</name>
<keyword evidence="2" id="KW-1185">Reference proteome</keyword>
<evidence type="ECO:0000313" key="1">
    <source>
        <dbReference type="EMBL" id="RUS83976.1"/>
    </source>
</evidence>
<reference evidence="1 2" key="1">
    <citation type="submission" date="2019-01" db="EMBL/GenBank/DDBJ databases">
        <title>A draft genome assembly of the solar-powered sea slug Elysia chlorotica.</title>
        <authorList>
            <person name="Cai H."/>
            <person name="Li Q."/>
            <person name="Fang X."/>
            <person name="Li J."/>
            <person name="Curtis N.E."/>
            <person name="Altenburger A."/>
            <person name="Shibata T."/>
            <person name="Feng M."/>
            <person name="Maeda T."/>
            <person name="Schwartz J.A."/>
            <person name="Shigenobu S."/>
            <person name="Lundholm N."/>
            <person name="Nishiyama T."/>
            <person name="Yang H."/>
            <person name="Hasebe M."/>
            <person name="Li S."/>
            <person name="Pierce S.K."/>
            <person name="Wang J."/>
        </authorList>
    </citation>
    <scope>NUCLEOTIDE SEQUENCE [LARGE SCALE GENOMIC DNA]</scope>
    <source>
        <strain evidence="1">EC2010</strain>
        <tissue evidence="1">Whole organism of an adult</tissue>
    </source>
</reference>
<sequence>MTQSTVTLDKMAAGNTSPVRPLWRSLRTLVAMVTVTLMLCASGCHGDEQRANHLLLFDTLPDGISSQKTAPFDIRTNFSGTVHLVESRDFRAVVNITAANLQQAYDVQADLFTHRGRLVLELKQTQAMNGVLSYTWLLIGMA</sequence>
<dbReference type="EMBL" id="RQTK01000223">
    <property type="protein sequence ID" value="RUS83976.1"/>
    <property type="molecule type" value="Genomic_DNA"/>
</dbReference>
<proteinExistence type="predicted"/>